<dbReference type="OrthoDB" id="1938992at2759"/>
<feature type="compositionally biased region" description="Polar residues" evidence="2">
    <location>
        <begin position="420"/>
        <end position="431"/>
    </location>
</feature>
<dbReference type="AlphaFoldDB" id="A0A4S8R1L1"/>
<organism evidence="4 5">
    <name type="scientific">Botrytis galanthina</name>
    <dbReference type="NCBI Taxonomy" id="278940"/>
    <lineage>
        <taxon>Eukaryota</taxon>
        <taxon>Fungi</taxon>
        <taxon>Dikarya</taxon>
        <taxon>Ascomycota</taxon>
        <taxon>Pezizomycotina</taxon>
        <taxon>Leotiomycetes</taxon>
        <taxon>Helotiales</taxon>
        <taxon>Sclerotiniaceae</taxon>
        <taxon>Botrytis</taxon>
    </lineage>
</organism>
<reference evidence="4 5" key="1">
    <citation type="submission" date="2017-12" db="EMBL/GenBank/DDBJ databases">
        <title>Comparative genomics of Botrytis spp.</title>
        <authorList>
            <person name="Valero-Jimenez C.A."/>
            <person name="Tapia P."/>
            <person name="Veloso J."/>
            <person name="Silva-Moreno E."/>
            <person name="Staats M."/>
            <person name="Valdes J.H."/>
            <person name="Van Kan J.A.L."/>
        </authorList>
    </citation>
    <scope>NUCLEOTIDE SEQUENCE [LARGE SCALE GENOMIC DNA]</scope>
    <source>
        <strain evidence="4 5">MUCL435</strain>
    </source>
</reference>
<feature type="coiled-coil region" evidence="1">
    <location>
        <begin position="147"/>
        <end position="179"/>
    </location>
</feature>
<feature type="domain" description="Something about silencing protein 4" evidence="3">
    <location>
        <begin position="272"/>
        <end position="367"/>
    </location>
</feature>
<dbReference type="PANTHER" id="PTHR38422:SF1">
    <property type="entry name" value="SOMETHING ABOUT SILENCING PROTEIN 4"/>
    <property type="match status" value="1"/>
</dbReference>
<gene>
    <name evidence="4" type="ORF">BGAL_0279g00100</name>
</gene>
<dbReference type="GO" id="GO:0004402">
    <property type="term" value="F:histone acetyltransferase activity"/>
    <property type="evidence" value="ECO:0007669"/>
    <property type="project" value="TreeGrafter"/>
</dbReference>
<feature type="compositionally biased region" description="Basic and acidic residues" evidence="2">
    <location>
        <begin position="287"/>
        <end position="304"/>
    </location>
</feature>
<accession>A0A4S8R1L1</accession>
<dbReference type="Pfam" id="PF15460">
    <property type="entry name" value="SAS4"/>
    <property type="match status" value="1"/>
</dbReference>
<keyword evidence="1" id="KW-0175">Coiled coil</keyword>
<dbReference type="InterPro" id="IPR029184">
    <property type="entry name" value="Sas4_dom"/>
</dbReference>
<evidence type="ECO:0000256" key="2">
    <source>
        <dbReference type="SAM" id="MobiDB-lite"/>
    </source>
</evidence>
<feature type="region of interest" description="Disordered" evidence="2">
    <location>
        <begin position="284"/>
        <end position="304"/>
    </location>
</feature>
<feature type="compositionally biased region" description="Polar residues" evidence="2">
    <location>
        <begin position="90"/>
        <end position="109"/>
    </location>
</feature>
<dbReference type="PANTHER" id="PTHR38422">
    <property type="entry name" value="SOMETHING ABOUT SILENCING PROTEIN 4"/>
    <property type="match status" value="1"/>
</dbReference>
<evidence type="ECO:0000313" key="4">
    <source>
        <dbReference type="EMBL" id="THV47929.1"/>
    </source>
</evidence>
<sequence length="512" mass="57796">MSLSRRTTRKSEALTSSSGNTIAMAPGVNHNLGSYTHTYSHSNINGRKRARESADSDDHLLSKAKKSKLSIEIPAPKLKSLPPRKRSGVIKSNANPDSANSVQHPQIATTADVRTAHPPSQNSQQQQQQQQQQQPPPPPTKHQNKVANGIKHELDRLQDKLLQADKADLKDERRKLRSQEGTKFKSELSAYFPEYDEVIGNVPKEEHFLDVDTPIIIIDSSKPSSKPLRASKKKELNTEYAVKDYPSSLFTNLHGTHKVDFSEFTPMDCDEDPLSEEHFKTLHKRPERQEKAVRNADKSRAQHERDSVIRLMEGLQGPDWLKTLGVSGITEGRKKEFESARQYFVKGCESILEKFRIWKDDEKQRKLKKERAIAEAQARAEAESEEGEDSEDDLESNGDPPDLSDIDASAARQLHDEAIASSTPRPKARTNSVLVGAPVVEKEFKSFFAKPYLREAALGKHRRSGRTVAAWGHPVPELPEVAEFDLPEEFLDEETLKTHARKKRRDRRIAKD</sequence>
<comment type="caution">
    <text evidence="4">The sequence shown here is derived from an EMBL/GenBank/DDBJ whole genome shotgun (WGS) entry which is preliminary data.</text>
</comment>
<feature type="compositionally biased region" description="Polar residues" evidence="2">
    <location>
        <begin position="31"/>
        <end position="45"/>
    </location>
</feature>
<dbReference type="EMBL" id="PQXL01000279">
    <property type="protein sequence ID" value="THV47929.1"/>
    <property type="molecule type" value="Genomic_DNA"/>
</dbReference>
<feature type="compositionally biased region" description="Basic and acidic residues" evidence="2">
    <location>
        <begin position="51"/>
        <end position="61"/>
    </location>
</feature>
<feature type="compositionally biased region" description="Acidic residues" evidence="2">
    <location>
        <begin position="383"/>
        <end position="396"/>
    </location>
</feature>
<feature type="region of interest" description="Disordered" evidence="2">
    <location>
        <begin position="376"/>
        <end position="431"/>
    </location>
</feature>
<name>A0A4S8R1L1_9HELO</name>
<dbReference type="Proteomes" id="UP000308671">
    <property type="component" value="Unassembled WGS sequence"/>
</dbReference>
<proteinExistence type="predicted"/>
<evidence type="ECO:0000256" key="1">
    <source>
        <dbReference type="SAM" id="Coils"/>
    </source>
</evidence>
<protein>
    <recommendedName>
        <fullName evidence="3">Something about silencing protein 4 domain-containing protein</fullName>
    </recommendedName>
</protein>
<dbReference type="GO" id="GO:0033255">
    <property type="term" value="C:SAS acetyltransferase complex"/>
    <property type="evidence" value="ECO:0007669"/>
    <property type="project" value="InterPro"/>
</dbReference>
<evidence type="ECO:0000259" key="3">
    <source>
        <dbReference type="Pfam" id="PF15460"/>
    </source>
</evidence>
<evidence type="ECO:0000313" key="5">
    <source>
        <dbReference type="Proteomes" id="UP000308671"/>
    </source>
</evidence>
<feature type="compositionally biased region" description="Low complexity" evidence="2">
    <location>
        <begin position="118"/>
        <end position="133"/>
    </location>
</feature>
<feature type="region of interest" description="Disordered" evidence="2">
    <location>
        <begin position="1"/>
        <end position="145"/>
    </location>
</feature>
<dbReference type="InterPro" id="IPR038988">
    <property type="entry name" value="Sas4"/>
</dbReference>
<keyword evidence="5" id="KW-1185">Reference proteome</keyword>